<reference evidence="2" key="2">
    <citation type="journal article" date="2018" name="Mol. Plant Microbe Interact.">
        <title>Genome sequence resources for the wheat stripe rust pathogen (Puccinia striiformis f. sp. tritici) and the barley stripe rust pathogen (Puccinia striiformis f. sp. hordei).</title>
        <authorList>
            <person name="Xia C."/>
            <person name="Wang M."/>
            <person name="Yin C."/>
            <person name="Cornejo O.E."/>
            <person name="Hulbert S.H."/>
            <person name="Chen X."/>
        </authorList>
    </citation>
    <scope>NUCLEOTIDE SEQUENCE [LARGE SCALE GENOMIC DNA]</scope>
    <source>
        <strain evidence="2">93-210</strain>
    </source>
</reference>
<dbReference type="Proteomes" id="UP001060170">
    <property type="component" value="Chromosome 2"/>
</dbReference>
<reference evidence="1 2" key="3">
    <citation type="journal article" date="2022" name="Microbiol. Spectr.">
        <title>Folding features and dynamics of 3D genome architecture in plant fungal pathogens.</title>
        <authorList>
            <person name="Xia C."/>
        </authorList>
    </citation>
    <scope>NUCLEOTIDE SEQUENCE [LARGE SCALE GENOMIC DNA]</scope>
    <source>
        <strain evidence="1 2">93-210</strain>
    </source>
</reference>
<reference evidence="2" key="1">
    <citation type="journal article" date="2018" name="BMC Genomics">
        <title>Genomic insights into host adaptation between the wheat stripe rust pathogen (Puccinia striiformis f. sp. tritici) and the barley stripe rust pathogen (Puccinia striiformis f. sp. hordei).</title>
        <authorList>
            <person name="Xia C."/>
            <person name="Wang M."/>
            <person name="Yin C."/>
            <person name="Cornejo O.E."/>
            <person name="Hulbert S.H."/>
            <person name="Chen X."/>
        </authorList>
    </citation>
    <scope>NUCLEOTIDE SEQUENCE [LARGE SCALE GENOMIC DNA]</scope>
    <source>
        <strain evidence="2">93-210</strain>
    </source>
</reference>
<dbReference type="EMBL" id="CM045866">
    <property type="protein sequence ID" value="KAI7961591.1"/>
    <property type="molecule type" value="Genomic_DNA"/>
</dbReference>
<evidence type="ECO:0000313" key="2">
    <source>
        <dbReference type="Proteomes" id="UP001060170"/>
    </source>
</evidence>
<comment type="caution">
    <text evidence="1">The sequence shown here is derived from an EMBL/GenBank/DDBJ whole genome shotgun (WGS) entry which is preliminary data.</text>
</comment>
<keyword evidence="2" id="KW-1185">Reference proteome</keyword>
<sequence>MSSIHTTTISISSAEFWSWKWLTKLWPFFKIQRRFWWFTMGTWNLIATSEMVFNSIMEKGWFNVGKGVLQPASIVLWSISLECGTKQTMCMDINLLSIVLLPDCEGQMFDWEEDNGLQSIQSRSL</sequence>
<accession>A0ACC0EWE7</accession>
<proteinExistence type="predicted"/>
<gene>
    <name evidence="1" type="ORF">MJO28_002080</name>
</gene>
<protein>
    <submittedName>
        <fullName evidence="1">Uncharacterized protein</fullName>
    </submittedName>
</protein>
<organism evidence="1 2">
    <name type="scientific">Puccinia striiformis f. sp. tritici</name>
    <dbReference type="NCBI Taxonomy" id="168172"/>
    <lineage>
        <taxon>Eukaryota</taxon>
        <taxon>Fungi</taxon>
        <taxon>Dikarya</taxon>
        <taxon>Basidiomycota</taxon>
        <taxon>Pucciniomycotina</taxon>
        <taxon>Pucciniomycetes</taxon>
        <taxon>Pucciniales</taxon>
        <taxon>Pucciniaceae</taxon>
        <taxon>Puccinia</taxon>
    </lineage>
</organism>
<name>A0ACC0EWE7_9BASI</name>
<evidence type="ECO:0000313" key="1">
    <source>
        <dbReference type="EMBL" id="KAI7961591.1"/>
    </source>
</evidence>